<keyword evidence="1" id="KW-0472">Membrane</keyword>
<dbReference type="STRING" id="1437610.BREU_1282"/>
<comment type="caution">
    <text evidence="2">The sequence shown here is derived from an EMBL/GenBank/DDBJ whole genome shotgun (WGS) entry which is preliminary data.</text>
</comment>
<dbReference type="Proteomes" id="UP000028984">
    <property type="component" value="Unassembled WGS sequence"/>
</dbReference>
<name>A0A087CMK6_9BIFI</name>
<keyword evidence="1" id="KW-0812">Transmembrane</keyword>
<reference evidence="2 3" key="1">
    <citation type="submission" date="2014-03" db="EMBL/GenBank/DDBJ databases">
        <title>Genomics of Bifidobacteria.</title>
        <authorList>
            <person name="Ventura M."/>
            <person name="Milani C."/>
            <person name="Lugli G.A."/>
        </authorList>
    </citation>
    <scope>NUCLEOTIDE SEQUENCE [LARGE SCALE GENOMIC DNA]</scope>
    <source>
        <strain evidence="2 3">DSM 23975</strain>
    </source>
</reference>
<dbReference type="EMBL" id="JGZK01000017">
    <property type="protein sequence ID" value="KFI84506.1"/>
    <property type="molecule type" value="Genomic_DNA"/>
</dbReference>
<evidence type="ECO:0000313" key="2">
    <source>
        <dbReference type="EMBL" id="KFI84506.1"/>
    </source>
</evidence>
<organism evidence="2 3">
    <name type="scientific">Bifidobacterium reuteri DSM 23975</name>
    <dbReference type="NCBI Taxonomy" id="1437610"/>
    <lineage>
        <taxon>Bacteria</taxon>
        <taxon>Bacillati</taxon>
        <taxon>Actinomycetota</taxon>
        <taxon>Actinomycetes</taxon>
        <taxon>Bifidobacteriales</taxon>
        <taxon>Bifidobacteriaceae</taxon>
        <taxon>Bifidobacterium</taxon>
    </lineage>
</organism>
<evidence type="ECO:0000256" key="1">
    <source>
        <dbReference type="SAM" id="Phobius"/>
    </source>
</evidence>
<keyword evidence="1" id="KW-1133">Transmembrane helix</keyword>
<proteinExistence type="predicted"/>
<sequence length="249" mass="24227">MAAVGRSGSTAEPSAAAAAAAAGGTAELGSTVCMRQDKREARQSAVARSAVESCAAAGMGNTVARVAWAANTIRLVAVPVADAVFADCAAIAAVAIATVAIAEAVGYAAIAVAAMVASAAGPPVAARVASVAGLTAAAVPSVVAAPAAVPVAVRLAAVAALVAEVSVAAALSAVELTAQLAALVPPAVVVIGCSIVWLAASSCPPAPSTSFSHVRSAKPRCRMIHNPKMIPVQSHSETESRSVTACRFT</sequence>
<dbReference type="AlphaFoldDB" id="A0A087CMK6"/>
<feature type="transmembrane region" description="Helical" evidence="1">
    <location>
        <begin position="180"/>
        <end position="200"/>
    </location>
</feature>
<feature type="transmembrane region" description="Helical" evidence="1">
    <location>
        <begin position="155"/>
        <end position="173"/>
    </location>
</feature>
<protein>
    <submittedName>
        <fullName evidence="2">Uncharacterized protein</fullName>
    </submittedName>
</protein>
<accession>A0A087CMK6</accession>
<gene>
    <name evidence="2" type="ORF">BREU_1282</name>
</gene>
<evidence type="ECO:0000313" key="3">
    <source>
        <dbReference type="Proteomes" id="UP000028984"/>
    </source>
</evidence>
<keyword evidence="3" id="KW-1185">Reference proteome</keyword>
<feature type="transmembrane region" description="Helical" evidence="1">
    <location>
        <begin position="128"/>
        <end position="149"/>
    </location>
</feature>
<feature type="transmembrane region" description="Helical" evidence="1">
    <location>
        <begin position="89"/>
        <end position="116"/>
    </location>
</feature>